<organism evidence="2 3">
    <name type="scientific">Streptomyces thermolineatus</name>
    <dbReference type="NCBI Taxonomy" id="44033"/>
    <lineage>
        <taxon>Bacteria</taxon>
        <taxon>Bacillati</taxon>
        <taxon>Actinomycetota</taxon>
        <taxon>Actinomycetes</taxon>
        <taxon>Kitasatosporales</taxon>
        <taxon>Streptomycetaceae</taxon>
        <taxon>Streptomyces</taxon>
    </lineage>
</organism>
<protein>
    <submittedName>
        <fullName evidence="2">Serine hydrolase domain-containing protein</fullName>
    </submittedName>
</protein>
<dbReference type="InterPro" id="IPR050491">
    <property type="entry name" value="AmpC-like"/>
</dbReference>
<dbReference type="GO" id="GO:0016787">
    <property type="term" value="F:hydrolase activity"/>
    <property type="evidence" value="ECO:0007669"/>
    <property type="project" value="UniProtKB-KW"/>
</dbReference>
<evidence type="ECO:0000259" key="1">
    <source>
        <dbReference type="Pfam" id="PF00144"/>
    </source>
</evidence>
<accession>A0ABN3KZ38</accession>
<proteinExistence type="predicted"/>
<dbReference type="PANTHER" id="PTHR46825:SF7">
    <property type="entry name" value="D-ALANYL-D-ALANINE CARBOXYPEPTIDASE"/>
    <property type="match status" value="1"/>
</dbReference>
<dbReference type="Pfam" id="PF00144">
    <property type="entry name" value="Beta-lactamase"/>
    <property type="match status" value="1"/>
</dbReference>
<dbReference type="PANTHER" id="PTHR46825">
    <property type="entry name" value="D-ALANYL-D-ALANINE-CARBOXYPEPTIDASE/ENDOPEPTIDASE AMPH"/>
    <property type="match status" value="1"/>
</dbReference>
<evidence type="ECO:0000313" key="2">
    <source>
        <dbReference type="EMBL" id="GAA2472999.1"/>
    </source>
</evidence>
<keyword evidence="3" id="KW-1185">Reference proteome</keyword>
<reference evidence="2 3" key="1">
    <citation type="journal article" date="2019" name="Int. J. Syst. Evol. Microbiol.">
        <title>The Global Catalogue of Microorganisms (GCM) 10K type strain sequencing project: providing services to taxonomists for standard genome sequencing and annotation.</title>
        <authorList>
            <consortium name="The Broad Institute Genomics Platform"/>
            <consortium name="The Broad Institute Genome Sequencing Center for Infectious Disease"/>
            <person name="Wu L."/>
            <person name="Ma J."/>
        </authorList>
    </citation>
    <scope>NUCLEOTIDE SEQUENCE [LARGE SCALE GENOMIC DNA]</scope>
    <source>
        <strain evidence="2 3">JCM 6307</strain>
    </source>
</reference>
<dbReference type="Gene3D" id="3.40.710.10">
    <property type="entry name" value="DD-peptidase/beta-lactamase superfamily"/>
    <property type="match status" value="1"/>
</dbReference>
<feature type="domain" description="Beta-lactamase-related" evidence="1">
    <location>
        <begin position="16"/>
        <end position="319"/>
    </location>
</feature>
<comment type="caution">
    <text evidence="2">The sequence shown here is derived from an EMBL/GenBank/DDBJ whole genome shotgun (WGS) entry which is preliminary data.</text>
</comment>
<dbReference type="InterPro" id="IPR012338">
    <property type="entry name" value="Beta-lactam/transpept-like"/>
</dbReference>
<dbReference type="InterPro" id="IPR001466">
    <property type="entry name" value="Beta-lactam-related"/>
</dbReference>
<keyword evidence="2" id="KW-0378">Hydrolase</keyword>
<name>A0ABN3KZ38_9ACTN</name>
<sequence>MAGRAPGLDPAALQQRLDALRDAGMYGAYSAVRDGGESWAGATGVADVDTGRPADAGMRHRVGSVTKTFTAVAVLQLVEAGRIGLDDPIGDHLPELVPGERGRAVTVRMLLNHTSGIADYLETVFPSFAERSPRSIHDNRFRAFGEEELVRHGLAAPPTGEPGEKWAYSNTNYVLAGLLLEKVTGTTAEKYIARNVIERAGLRDTSFPATPFVPGPHSAAYEAFFGTLDPPRDYSVYHPSAFDTAGALVSTVDDVNRFYRQLFQGALLGPEQLAEMRRTVPITDEQGNAAGHYGLGLFATDLPCGRFWGHNGTVMGMSTLALSSGDGRRQVTTGTNLTKYNDLDENGVPRPHPIDAAWDRHTLTALCPGAPADTTRTAGSLLPR</sequence>
<gene>
    <name evidence="2" type="ORF">GCM10010406_05930</name>
</gene>
<evidence type="ECO:0000313" key="3">
    <source>
        <dbReference type="Proteomes" id="UP001501358"/>
    </source>
</evidence>
<dbReference type="Proteomes" id="UP001501358">
    <property type="component" value="Unassembled WGS sequence"/>
</dbReference>
<dbReference type="SUPFAM" id="SSF56601">
    <property type="entry name" value="beta-lactamase/transpeptidase-like"/>
    <property type="match status" value="1"/>
</dbReference>
<dbReference type="EMBL" id="BAAATA010000002">
    <property type="protein sequence ID" value="GAA2472999.1"/>
    <property type="molecule type" value="Genomic_DNA"/>
</dbReference>